<evidence type="ECO:0000256" key="1">
    <source>
        <dbReference type="SAM" id="MobiDB-lite"/>
    </source>
</evidence>
<feature type="region of interest" description="Disordered" evidence="1">
    <location>
        <begin position="490"/>
        <end position="512"/>
    </location>
</feature>
<dbReference type="AlphaFoldDB" id="A0A177T5J2"/>
<reference evidence="2" key="1">
    <citation type="submission" date="2016-04" db="EMBL/GenBank/DDBJ databases">
        <authorList>
            <person name="Nguyen H.D."/>
            <person name="Samba Siva P."/>
            <person name="Cullis J."/>
            <person name="Levesque C.A."/>
            <person name="Hambleton S."/>
        </authorList>
    </citation>
    <scope>NUCLEOTIDE SEQUENCE</scope>
    <source>
        <strain evidence="2">DAOMC 236416</strain>
    </source>
</reference>
<evidence type="ECO:0000313" key="2">
    <source>
        <dbReference type="EMBL" id="KAE8240422.1"/>
    </source>
</evidence>
<evidence type="ECO:0000313" key="3">
    <source>
        <dbReference type="Proteomes" id="UP000077521"/>
    </source>
</evidence>
<protein>
    <submittedName>
        <fullName evidence="2">Uncharacterized protein</fullName>
    </submittedName>
</protein>
<name>A0A177T5J2_9BASI</name>
<keyword evidence="3" id="KW-1185">Reference proteome</keyword>
<feature type="compositionally biased region" description="Low complexity" evidence="1">
    <location>
        <begin position="376"/>
        <end position="389"/>
    </location>
</feature>
<feature type="compositionally biased region" description="Basic and acidic residues" evidence="1">
    <location>
        <begin position="63"/>
        <end position="74"/>
    </location>
</feature>
<sequence>MSSSQTNPPPQQSASADIAAISAQLAELMAGQTNIATELTSLKTTMETMGDKQVSFGSQVEDVTDRLRRLELSRSRAPSPTPATTSPVKVEPSSSESSTEASKPTSSVETPKPTTEASKPASRPEEASRASTGPVVSTAPSSNSALYSAMTNDHKSQLRLLLKDYRYSMSKLFGSSAEETPTSPSTTTSTTSLTCKKDVLGEFDGDPSRLEHFLSHVRNIVRSDERSAWEVAVVRVLPQSLKGDADLWHSGLSDEEARDMNTLQKWSRALRSAFPMNKHDQRQQARDRVWHPSSETALTYYIAKVQLVRHAYGDLYPDAAIAQEVIAGLPATMRVILRLPQEGVSLKEVQSGLSEWEPAWRDANHVPLVKMMSATTTPAPTSATRPEPTVTKGGQQPARPPRSELRNSPSQPSATSSRPRDRKLSEDFDPTRLGRGQRPGSQKDNVLFYRIPDTTDTMWCDRPCRRCGQDHFDFAHDHFTAQVRVATTHEDDQYPVTSAEDGNVLGDSPQHF</sequence>
<comment type="caution">
    <text evidence="2">The sequence shown here is derived from an EMBL/GenBank/DDBJ whole genome shotgun (WGS) entry which is preliminary data.</text>
</comment>
<feature type="region of interest" description="Disordered" evidence="1">
    <location>
        <begin position="376"/>
        <end position="446"/>
    </location>
</feature>
<gene>
    <name evidence="2" type="ORF">A4X13_0g7818</name>
</gene>
<proteinExistence type="predicted"/>
<feature type="region of interest" description="Disordered" evidence="1">
    <location>
        <begin position="50"/>
        <end position="142"/>
    </location>
</feature>
<dbReference type="EMBL" id="LWDF02001091">
    <property type="protein sequence ID" value="KAE8240422.1"/>
    <property type="molecule type" value="Genomic_DNA"/>
</dbReference>
<accession>A0A177T5J2</accession>
<feature type="compositionally biased region" description="Low complexity" evidence="1">
    <location>
        <begin position="75"/>
        <end position="108"/>
    </location>
</feature>
<feature type="compositionally biased region" description="Polar residues" evidence="1">
    <location>
        <begin position="406"/>
        <end position="417"/>
    </location>
</feature>
<reference evidence="2" key="2">
    <citation type="journal article" date="2019" name="IMA Fungus">
        <title>Genome sequencing and comparison of five Tilletia species to identify candidate genes for the detection of regulated species infecting wheat.</title>
        <authorList>
            <person name="Nguyen H.D.T."/>
            <person name="Sultana T."/>
            <person name="Kesanakurti P."/>
            <person name="Hambleton S."/>
        </authorList>
    </citation>
    <scope>NUCLEOTIDE SEQUENCE</scope>
    <source>
        <strain evidence="2">DAOMC 236416</strain>
    </source>
</reference>
<organism evidence="2 3">
    <name type="scientific">Tilletia indica</name>
    <dbReference type="NCBI Taxonomy" id="43049"/>
    <lineage>
        <taxon>Eukaryota</taxon>
        <taxon>Fungi</taxon>
        <taxon>Dikarya</taxon>
        <taxon>Basidiomycota</taxon>
        <taxon>Ustilaginomycotina</taxon>
        <taxon>Exobasidiomycetes</taxon>
        <taxon>Tilletiales</taxon>
        <taxon>Tilletiaceae</taxon>
        <taxon>Tilletia</taxon>
    </lineage>
</organism>
<feature type="compositionally biased region" description="Polar residues" evidence="1">
    <location>
        <begin position="129"/>
        <end position="142"/>
    </location>
</feature>
<feature type="compositionally biased region" description="Basic and acidic residues" evidence="1">
    <location>
        <begin position="418"/>
        <end position="432"/>
    </location>
</feature>
<dbReference type="Proteomes" id="UP000077521">
    <property type="component" value="Unassembled WGS sequence"/>
</dbReference>